<dbReference type="Pfam" id="PF04719">
    <property type="entry name" value="TAFII28"/>
    <property type="match status" value="1"/>
</dbReference>
<feature type="region of interest" description="Disordered" evidence="6">
    <location>
        <begin position="1"/>
        <end position="69"/>
    </location>
</feature>
<evidence type="ECO:0000256" key="2">
    <source>
        <dbReference type="ARBA" id="ARBA00009788"/>
    </source>
</evidence>
<dbReference type="GO" id="GO:0016251">
    <property type="term" value="F:RNA polymerase II general transcription initiation factor activity"/>
    <property type="evidence" value="ECO:0007669"/>
    <property type="project" value="TreeGrafter"/>
</dbReference>
<evidence type="ECO:0000256" key="6">
    <source>
        <dbReference type="SAM" id="MobiDB-lite"/>
    </source>
</evidence>
<accession>A0AAF0DUH1</accession>
<dbReference type="PANTHER" id="PTHR13218">
    <property type="entry name" value="TRANSCRIPTION INITIATION FACTOR TFIID SUBUNIT 11-RELATED"/>
    <property type="match status" value="1"/>
</dbReference>
<dbReference type="SUPFAM" id="SSF47113">
    <property type="entry name" value="Histone-fold"/>
    <property type="match status" value="1"/>
</dbReference>
<keyword evidence="9" id="KW-1185">Reference proteome</keyword>
<evidence type="ECO:0000256" key="1">
    <source>
        <dbReference type="ARBA" id="ARBA00004123"/>
    </source>
</evidence>
<dbReference type="EMBL" id="CP119952">
    <property type="protein sequence ID" value="WFC95021.1"/>
    <property type="molecule type" value="Genomic_DNA"/>
</dbReference>
<dbReference type="Gene3D" id="1.10.20.10">
    <property type="entry name" value="Histone, subunit A"/>
    <property type="match status" value="1"/>
</dbReference>
<dbReference type="InterPro" id="IPR006809">
    <property type="entry name" value="TAFII28_dom"/>
</dbReference>
<evidence type="ECO:0000256" key="5">
    <source>
        <dbReference type="ARBA" id="ARBA00023242"/>
    </source>
</evidence>
<organism evidence="8 9">
    <name type="scientific">Malassezia brasiliensis</name>
    <dbReference type="NCBI Taxonomy" id="1821822"/>
    <lineage>
        <taxon>Eukaryota</taxon>
        <taxon>Fungi</taxon>
        <taxon>Dikarya</taxon>
        <taxon>Basidiomycota</taxon>
        <taxon>Ustilaginomycotina</taxon>
        <taxon>Malasseziomycetes</taxon>
        <taxon>Malasseziales</taxon>
        <taxon>Malasseziaceae</taxon>
        <taxon>Malassezia</taxon>
    </lineage>
</organism>
<evidence type="ECO:0000256" key="4">
    <source>
        <dbReference type="ARBA" id="ARBA00023163"/>
    </source>
</evidence>
<keyword evidence="5" id="KW-0539">Nucleus</keyword>
<dbReference type="GO" id="GO:0051123">
    <property type="term" value="P:RNA polymerase II preinitiation complex assembly"/>
    <property type="evidence" value="ECO:0007669"/>
    <property type="project" value="InterPro"/>
</dbReference>
<dbReference type="PANTHER" id="PTHR13218:SF8">
    <property type="entry name" value="TRANSCRIPTION INITIATION FACTOR TFIID SUBUNIT 11"/>
    <property type="match status" value="1"/>
</dbReference>
<proteinExistence type="inferred from homology"/>
<dbReference type="GO" id="GO:0046982">
    <property type="term" value="F:protein heterodimerization activity"/>
    <property type="evidence" value="ECO:0007669"/>
    <property type="project" value="InterPro"/>
</dbReference>
<feature type="domain" description="TAFII28-like protein" evidence="7">
    <location>
        <begin position="90"/>
        <end position="174"/>
    </location>
</feature>
<comment type="similarity">
    <text evidence="2">Belongs to the TAF11 family.</text>
</comment>
<comment type="subcellular location">
    <subcellularLocation>
        <location evidence="1">Nucleus</location>
    </subcellularLocation>
</comment>
<sequence length="203" mass="22900">MPPSTTPEPPRRGSETPHSRAPSVDMRRSEMRRSESRAVGEPEPYARDEQSEHEDDDAESDGAEGNELGDDEFSRQQAIYAQQQRNMGLLSQLMDDDQLERHMASRRGTLNKASVRKLVNHVLSQSVNQHFVMAASGVGKVFVGEMVESARRVQQERSETGPLRPAHLYEAYRRYKLAQERPGHYPPGTSSGAPGLGRRRRMF</sequence>
<dbReference type="AlphaFoldDB" id="A0AAF0DUH1"/>
<feature type="region of interest" description="Disordered" evidence="6">
    <location>
        <begin position="179"/>
        <end position="203"/>
    </location>
</feature>
<evidence type="ECO:0000256" key="3">
    <source>
        <dbReference type="ARBA" id="ARBA00023015"/>
    </source>
</evidence>
<evidence type="ECO:0000313" key="8">
    <source>
        <dbReference type="EMBL" id="WFC95021.1"/>
    </source>
</evidence>
<feature type="compositionally biased region" description="Acidic residues" evidence="6">
    <location>
        <begin position="51"/>
        <end position="69"/>
    </location>
</feature>
<keyword evidence="4" id="KW-0804">Transcription</keyword>
<name>A0AAF0DUH1_9BASI</name>
<dbReference type="InterPro" id="IPR045127">
    <property type="entry name" value="TAF11-like"/>
</dbReference>
<evidence type="ECO:0000313" key="9">
    <source>
        <dbReference type="Proteomes" id="UP001216638"/>
    </source>
</evidence>
<dbReference type="GO" id="GO:0005669">
    <property type="term" value="C:transcription factor TFIID complex"/>
    <property type="evidence" value="ECO:0007669"/>
    <property type="project" value="InterPro"/>
</dbReference>
<feature type="compositionally biased region" description="Basic and acidic residues" evidence="6">
    <location>
        <begin position="25"/>
        <end position="50"/>
    </location>
</feature>
<gene>
    <name evidence="8" type="ORF">MBRA1_001661</name>
</gene>
<dbReference type="CDD" id="cd08048">
    <property type="entry name" value="HFD_TAF11"/>
    <property type="match status" value="1"/>
</dbReference>
<feature type="compositionally biased region" description="Basic and acidic residues" evidence="6">
    <location>
        <begin position="9"/>
        <end position="18"/>
    </location>
</feature>
<reference evidence="8" key="1">
    <citation type="submission" date="2023-03" db="EMBL/GenBank/DDBJ databases">
        <title>Mating type loci evolution in Malassezia.</title>
        <authorList>
            <person name="Coelho M.A."/>
        </authorList>
    </citation>
    <scope>NUCLEOTIDE SEQUENCE</scope>
    <source>
        <strain evidence="8">CBS 14135</strain>
    </source>
</reference>
<keyword evidence="3" id="KW-0805">Transcription regulation</keyword>
<dbReference type="InterPro" id="IPR009072">
    <property type="entry name" value="Histone-fold"/>
</dbReference>
<evidence type="ECO:0000259" key="7">
    <source>
        <dbReference type="Pfam" id="PF04719"/>
    </source>
</evidence>
<dbReference type="Proteomes" id="UP001216638">
    <property type="component" value="Chromosome 2"/>
</dbReference>
<protein>
    <recommendedName>
        <fullName evidence="7">TAFII28-like protein domain-containing protein</fullName>
    </recommendedName>
</protein>